<dbReference type="SUPFAM" id="SSF161098">
    <property type="entry name" value="MetI-like"/>
    <property type="match status" value="1"/>
</dbReference>
<keyword evidence="5 7" id="KW-1133">Transmembrane helix</keyword>
<evidence type="ECO:0000259" key="8">
    <source>
        <dbReference type="PROSITE" id="PS50928"/>
    </source>
</evidence>
<comment type="similarity">
    <text evidence="7">Belongs to the binding-protein-dependent transport system permease family.</text>
</comment>
<organism evidence="9 10">
    <name type="scientific">Bradyrhizobium canariense</name>
    <dbReference type="NCBI Taxonomy" id="255045"/>
    <lineage>
        <taxon>Bacteria</taxon>
        <taxon>Pseudomonadati</taxon>
        <taxon>Pseudomonadota</taxon>
        <taxon>Alphaproteobacteria</taxon>
        <taxon>Hyphomicrobiales</taxon>
        <taxon>Nitrobacteraceae</taxon>
        <taxon>Bradyrhizobium</taxon>
    </lineage>
</organism>
<accession>A0A1H2B7D5</accession>
<name>A0A1H2B7D5_9BRAD</name>
<dbReference type="Proteomes" id="UP000243904">
    <property type="component" value="Chromosome I"/>
</dbReference>
<keyword evidence="6 7" id="KW-0472">Membrane</keyword>
<dbReference type="Pfam" id="PF00528">
    <property type="entry name" value="BPD_transp_1"/>
    <property type="match status" value="1"/>
</dbReference>
<feature type="transmembrane region" description="Helical" evidence="7">
    <location>
        <begin position="178"/>
        <end position="201"/>
    </location>
</feature>
<sequence>MRWWKQSEYGRTVAFVLLLVVGLWELAVRMFGIRAFLLPPPSSIAVEIFNNPGFYGYQSLYTIYITAMGFALAIIFGIGLAIAIVSSKLLDRVLYTLLIASNSVPKVALAPIFVIWLGTGGEPKVAIAALIAVFPIVINTTLGLRAVDPDMIDLARSARAPNHDVMLKIRLPNALPSIFAGAKVGISFALIGAIVGEFVAGERGLGYVILTSQATFNSPRAFAAIILLSVIGTVMFFIVELCERWLLPWHVSQRSAKAAH</sequence>
<dbReference type="PANTHER" id="PTHR30151">
    <property type="entry name" value="ALKANE SULFONATE ABC TRANSPORTER-RELATED, MEMBRANE SUBUNIT"/>
    <property type="match status" value="1"/>
</dbReference>
<dbReference type="AlphaFoldDB" id="A0A1H2B7D5"/>
<comment type="subcellular location">
    <subcellularLocation>
        <location evidence="1 7">Cell membrane</location>
        <topology evidence="1 7">Multi-pass membrane protein</topology>
    </subcellularLocation>
</comment>
<protein>
    <submittedName>
        <fullName evidence="9">NitT/TauT family transport system permease protein</fullName>
    </submittedName>
</protein>
<feature type="transmembrane region" description="Helical" evidence="7">
    <location>
        <begin position="221"/>
        <end position="239"/>
    </location>
</feature>
<dbReference type="GO" id="GO:0055085">
    <property type="term" value="P:transmembrane transport"/>
    <property type="evidence" value="ECO:0007669"/>
    <property type="project" value="InterPro"/>
</dbReference>
<feature type="domain" description="ABC transmembrane type-1" evidence="8">
    <location>
        <begin position="59"/>
        <end position="239"/>
    </location>
</feature>
<dbReference type="PANTHER" id="PTHR30151:SF20">
    <property type="entry name" value="ABC TRANSPORTER PERMEASE PROTEIN HI_0355-RELATED"/>
    <property type="match status" value="1"/>
</dbReference>
<evidence type="ECO:0000256" key="2">
    <source>
        <dbReference type="ARBA" id="ARBA00022448"/>
    </source>
</evidence>
<evidence type="ECO:0000256" key="3">
    <source>
        <dbReference type="ARBA" id="ARBA00022475"/>
    </source>
</evidence>
<dbReference type="PROSITE" id="PS50928">
    <property type="entry name" value="ABC_TM1"/>
    <property type="match status" value="1"/>
</dbReference>
<dbReference type="RefSeq" id="WP_100386468.1">
    <property type="nucleotide sequence ID" value="NZ_LT629750.1"/>
</dbReference>
<feature type="transmembrane region" description="Helical" evidence="7">
    <location>
        <begin position="125"/>
        <end position="147"/>
    </location>
</feature>
<evidence type="ECO:0000313" key="9">
    <source>
        <dbReference type="EMBL" id="SDT54185.1"/>
    </source>
</evidence>
<evidence type="ECO:0000256" key="4">
    <source>
        <dbReference type="ARBA" id="ARBA00022692"/>
    </source>
</evidence>
<dbReference type="EMBL" id="LT629750">
    <property type="protein sequence ID" value="SDT54185.1"/>
    <property type="molecule type" value="Genomic_DNA"/>
</dbReference>
<feature type="transmembrane region" description="Helical" evidence="7">
    <location>
        <begin position="61"/>
        <end position="85"/>
    </location>
</feature>
<gene>
    <name evidence="9" type="ORF">SAMN05444158_6878</name>
</gene>
<dbReference type="InterPro" id="IPR000515">
    <property type="entry name" value="MetI-like"/>
</dbReference>
<dbReference type="GO" id="GO:0005886">
    <property type="term" value="C:plasma membrane"/>
    <property type="evidence" value="ECO:0007669"/>
    <property type="project" value="UniProtKB-SubCell"/>
</dbReference>
<evidence type="ECO:0000256" key="6">
    <source>
        <dbReference type="ARBA" id="ARBA00023136"/>
    </source>
</evidence>
<reference evidence="10" key="1">
    <citation type="submission" date="2016-10" db="EMBL/GenBank/DDBJ databases">
        <authorList>
            <person name="Varghese N."/>
            <person name="Submissions S."/>
        </authorList>
    </citation>
    <scope>NUCLEOTIDE SEQUENCE [LARGE SCALE GENOMIC DNA]</scope>
    <source>
        <strain evidence="10">GAS369</strain>
    </source>
</reference>
<dbReference type="Gene3D" id="1.10.3720.10">
    <property type="entry name" value="MetI-like"/>
    <property type="match status" value="1"/>
</dbReference>
<evidence type="ECO:0000256" key="7">
    <source>
        <dbReference type="RuleBase" id="RU363032"/>
    </source>
</evidence>
<keyword evidence="2 7" id="KW-0813">Transport</keyword>
<keyword evidence="10" id="KW-1185">Reference proteome</keyword>
<keyword evidence="3" id="KW-1003">Cell membrane</keyword>
<evidence type="ECO:0000313" key="10">
    <source>
        <dbReference type="Proteomes" id="UP000243904"/>
    </source>
</evidence>
<keyword evidence="4 7" id="KW-0812">Transmembrane</keyword>
<proteinExistence type="inferred from homology"/>
<dbReference type="InterPro" id="IPR035906">
    <property type="entry name" value="MetI-like_sf"/>
</dbReference>
<dbReference type="CDD" id="cd06261">
    <property type="entry name" value="TM_PBP2"/>
    <property type="match status" value="1"/>
</dbReference>
<evidence type="ECO:0000256" key="1">
    <source>
        <dbReference type="ARBA" id="ARBA00004651"/>
    </source>
</evidence>
<evidence type="ECO:0000256" key="5">
    <source>
        <dbReference type="ARBA" id="ARBA00022989"/>
    </source>
</evidence>
<feature type="transmembrane region" description="Helical" evidence="7">
    <location>
        <begin position="12"/>
        <end position="32"/>
    </location>
</feature>
<feature type="transmembrane region" description="Helical" evidence="7">
    <location>
        <begin position="97"/>
        <end position="119"/>
    </location>
</feature>